<dbReference type="NCBIfam" id="NF045959">
    <property type="entry name" value="LppA_rel_LP"/>
    <property type="match status" value="1"/>
</dbReference>
<reference evidence="3 4" key="1">
    <citation type="submission" date="2020-05" db="EMBL/GenBank/DDBJ databases">
        <title>Novel Mycoplasma species detected in Mirounga angustirostris (northern elephant seal) from the USA.</title>
        <authorList>
            <person name="Volokhov D.V."/>
        </authorList>
    </citation>
    <scope>NUCLEOTIDE SEQUENCE [LARGE SCALE GENOMIC DNA]</scope>
    <source>
        <strain evidence="3 4">Mirounga ES2806-NAS</strain>
    </source>
</reference>
<dbReference type="AlphaFoldDB" id="A0A6M4JDJ3"/>
<evidence type="ECO:0000256" key="1">
    <source>
        <dbReference type="SAM" id="MobiDB-lite"/>
    </source>
</evidence>
<protein>
    <recommendedName>
        <fullName evidence="5">Lipoprotein</fullName>
    </recommendedName>
</protein>
<evidence type="ECO:0000256" key="2">
    <source>
        <dbReference type="SAM" id="SignalP"/>
    </source>
</evidence>
<proteinExistence type="predicted"/>
<feature type="region of interest" description="Disordered" evidence="1">
    <location>
        <begin position="32"/>
        <end position="58"/>
    </location>
</feature>
<name>A0A6M4JDJ3_9MOLU</name>
<keyword evidence="2" id="KW-0732">Signal</keyword>
<feature type="compositionally biased region" description="Basic and acidic residues" evidence="1">
    <location>
        <begin position="35"/>
        <end position="58"/>
    </location>
</feature>
<dbReference type="PROSITE" id="PS51257">
    <property type="entry name" value="PROKAR_LIPOPROTEIN"/>
    <property type="match status" value="1"/>
</dbReference>
<feature type="chain" id="PRO_5026900283" description="Lipoprotein" evidence="2">
    <location>
        <begin position="26"/>
        <end position="557"/>
    </location>
</feature>
<feature type="signal peptide" evidence="2">
    <location>
        <begin position="1"/>
        <end position="25"/>
    </location>
</feature>
<dbReference type="KEGG" id="mmio:HLA92_01655"/>
<evidence type="ECO:0000313" key="3">
    <source>
        <dbReference type="EMBL" id="QJR44136.1"/>
    </source>
</evidence>
<dbReference type="Proteomes" id="UP000502118">
    <property type="component" value="Chromosome"/>
</dbReference>
<accession>A0A6M4JDJ3</accession>
<keyword evidence="4" id="KW-1185">Reference proteome</keyword>
<organism evidence="3 4">
    <name type="scientific">Mycoplasma miroungirhinis</name>
    <dbReference type="NCBI Taxonomy" id="754516"/>
    <lineage>
        <taxon>Bacteria</taxon>
        <taxon>Bacillati</taxon>
        <taxon>Mycoplasmatota</taxon>
        <taxon>Mollicutes</taxon>
        <taxon>Mycoplasmataceae</taxon>
        <taxon>Mycoplasma</taxon>
    </lineage>
</organism>
<dbReference type="EMBL" id="CP053097">
    <property type="protein sequence ID" value="QJR44136.1"/>
    <property type="molecule type" value="Genomic_DNA"/>
</dbReference>
<gene>
    <name evidence="3" type="ORF">HLA92_01655</name>
</gene>
<dbReference type="RefSeq" id="WP_171112902.1">
    <property type="nucleotide sequence ID" value="NZ_CP053097.1"/>
</dbReference>
<sequence length="557" mass="65606">MKKKINVFILTASLFSLTLIPLVLTSCQQTKMNKNKREDEDKNNNIKQNDIKQKNKENEIKYNNKQEIDFDSIAKQIQHNLNYKNIEDTYFDDVSNSKDEDKLMFNPIENINIIIEKWIKTEDALIIEFSFEKDKQKSKIFKKEFSSSWFKKSLETQQNELAKFPKVFSVIKKKANEDSLTVFNKLKTDSLQLFSYILIGDNIYNKYKNKIKVDVKNAIVNQELGSIENIILIFNEKENVIKKTITIQGLKKSDVFLENNVIEQLQLHPQLQSLYPSFLGSILVFIDNSGNFLKQQKQNDNLYDWSYFISESGHGLINRSKNLNFSRLKHYFLKIKDEYKQKYDFKVLKIKANDLNGTLSMEIAIKNIDEKDPDYNKIEYKQFNFGGFRSLTSNIKPNLFDFYIQQNDLKEILNKYKITEIAQNNKYNLENNNQKNITNLIDKTKLQIIKNAIFNKLKLSIQDNENVYQLTVVDNYLNKFNFKNNNSSIYPLYLNISNNIIKDINFNLIKQSESQFQLQLDITLSIFPYVSNDFNDLIEQGTNNSEITWVNQNFINL</sequence>
<evidence type="ECO:0000313" key="4">
    <source>
        <dbReference type="Proteomes" id="UP000502118"/>
    </source>
</evidence>
<evidence type="ECO:0008006" key="5">
    <source>
        <dbReference type="Google" id="ProtNLM"/>
    </source>
</evidence>